<gene>
    <name evidence="2" type="ORF">CLV47_11665</name>
</gene>
<protein>
    <submittedName>
        <fullName evidence="2">Putative phosphoribosyltransferase</fullName>
    </submittedName>
</protein>
<dbReference type="Gene3D" id="3.30.1310.20">
    <property type="entry name" value="PRTase-like"/>
    <property type="match status" value="1"/>
</dbReference>
<dbReference type="EMBL" id="PVUE01000016">
    <property type="protein sequence ID" value="PRZ40532.1"/>
    <property type="molecule type" value="Genomic_DNA"/>
</dbReference>
<keyword evidence="3" id="KW-1185">Reference proteome</keyword>
<feature type="domain" description="Phosphoribosyltransferase" evidence="1">
    <location>
        <begin position="16"/>
        <end position="190"/>
    </location>
</feature>
<sequence>MAMKPESTTYADRTEAGRLLSQKLKQYAGLDDVLVLGLPRGGVPVAAVVADAIGAALDVLVVRKLGLPEQPELAMGAIAAVGGSVTIVRDEFVLDRARVTEATFDEVFRAELAELRRREVEYRGERLAPPIRDHRVIVIDDGLATGSTMRAALTLLRQQHPQELVAAVPVGARDSREMLDRLADSVLCLHTPEHFGSVGRWYEKFPQLTDREVQRFLTGS</sequence>
<keyword evidence="2" id="KW-0328">Glycosyltransferase</keyword>
<dbReference type="Gene3D" id="3.40.50.2020">
    <property type="match status" value="1"/>
</dbReference>
<dbReference type="InterPro" id="IPR029057">
    <property type="entry name" value="PRTase-like"/>
</dbReference>
<proteinExistence type="predicted"/>
<dbReference type="Pfam" id="PF00156">
    <property type="entry name" value="Pribosyltran"/>
    <property type="match status" value="1"/>
</dbReference>
<reference evidence="2 3" key="1">
    <citation type="submission" date="2018-03" db="EMBL/GenBank/DDBJ databases">
        <title>Genomic Encyclopedia of Archaeal and Bacterial Type Strains, Phase II (KMG-II): from individual species to whole genera.</title>
        <authorList>
            <person name="Goeker M."/>
        </authorList>
    </citation>
    <scope>NUCLEOTIDE SEQUENCE [LARGE SCALE GENOMIC DNA]</scope>
    <source>
        <strain evidence="2 3">DSM 100065</strain>
    </source>
</reference>
<dbReference type="CDD" id="cd06223">
    <property type="entry name" value="PRTases_typeI"/>
    <property type="match status" value="1"/>
</dbReference>
<dbReference type="SUPFAM" id="SSF53271">
    <property type="entry name" value="PRTase-like"/>
    <property type="match status" value="1"/>
</dbReference>
<dbReference type="GO" id="GO:0016757">
    <property type="term" value="F:glycosyltransferase activity"/>
    <property type="evidence" value="ECO:0007669"/>
    <property type="project" value="UniProtKB-KW"/>
</dbReference>
<evidence type="ECO:0000313" key="2">
    <source>
        <dbReference type="EMBL" id="PRZ40532.1"/>
    </source>
</evidence>
<dbReference type="RefSeq" id="WP_238145479.1">
    <property type="nucleotide sequence ID" value="NZ_PVUE01000016.1"/>
</dbReference>
<name>A0A2T0ZW05_9ACTN</name>
<evidence type="ECO:0000259" key="1">
    <source>
        <dbReference type="Pfam" id="PF00156"/>
    </source>
</evidence>
<dbReference type="AlphaFoldDB" id="A0A2T0ZW05"/>
<accession>A0A2T0ZW05</accession>
<organism evidence="2 3">
    <name type="scientific">Antricoccus suffuscus</name>
    <dbReference type="NCBI Taxonomy" id="1629062"/>
    <lineage>
        <taxon>Bacteria</taxon>
        <taxon>Bacillati</taxon>
        <taxon>Actinomycetota</taxon>
        <taxon>Actinomycetes</taxon>
        <taxon>Geodermatophilales</taxon>
        <taxon>Antricoccaceae</taxon>
        <taxon>Antricoccus</taxon>
    </lineage>
</organism>
<comment type="caution">
    <text evidence="2">The sequence shown here is derived from an EMBL/GenBank/DDBJ whole genome shotgun (WGS) entry which is preliminary data.</text>
</comment>
<keyword evidence="2" id="KW-0808">Transferase</keyword>
<dbReference type="Proteomes" id="UP000237752">
    <property type="component" value="Unassembled WGS sequence"/>
</dbReference>
<dbReference type="InterPro" id="IPR000836">
    <property type="entry name" value="PRTase_dom"/>
</dbReference>
<evidence type="ECO:0000313" key="3">
    <source>
        <dbReference type="Proteomes" id="UP000237752"/>
    </source>
</evidence>